<feature type="compositionally biased region" description="Basic and acidic residues" evidence="1">
    <location>
        <begin position="45"/>
        <end position="54"/>
    </location>
</feature>
<evidence type="ECO:0000313" key="3">
    <source>
        <dbReference type="Proteomes" id="UP001431209"/>
    </source>
</evidence>
<dbReference type="AlphaFoldDB" id="A0AAW2ZNK3"/>
<gene>
    <name evidence="2" type="ORF">AKO1_002708</name>
</gene>
<feature type="region of interest" description="Disordered" evidence="1">
    <location>
        <begin position="45"/>
        <end position="85"/>
    </location>
</feature>
<reference evidence="2 3" key="1">
    <citation type="submission" date="2024-03" db="EMBL/GenBank/DDBJ databases">
        <title>The Acrasis kona genome and developmental transcriptomes reveal deep origins of eukaryotic multicellular pathways.</title>
        <authorList>
            <person name="Sheikh S."/>
            <person name="Fu C.-J."/>
            <person name="Brown M.W."/>
            <person name="Baldauf S.L."/>
        </authorList>
    </citation>
    <scope>NUCLEOTIDE SEQUENCE [LARGE SCALE GENOMIC DNA]</scope>
    <source>
        <strain evidence="2 3">ATCC MYA-3509</strain>
    </source>
</reference>
<evidence type="ECO:0000313" key="2">
    <source>
        <dbReference type="EMBL" id="KAL0491008.1"/>
    </source>
</evidence>
<organism evidence="2 3">
    <name type="scientific">Acrasis kona</name>
    <dbReference type="NCBI Taxonomy" id="1008807"/>
    <lineage>
        <taxon>Eukaryota</taxon>
        <taxon>Discoba</taxon>
        <taxon>Heterolobosea</taxon>
        <taxon>Tetramitia</taxon>
        <taxon>Eutetramitia</taxon>
        <taxon>Acrasidae</taxon>
        <taxon>Acrasis</taxon>
    </lineage>
</organism>
<feature type="region of interest" description="Disordered" evidence="1">
    <location>
        <begin position="114"/>
        <end position="133"/>
    </location>
</feature>
<accession>A0AAW2ZNK3</accession>
<comment type="caution">
    <text evidence="2">The sequence shown here is derived from an EMBL/GenBank/DDBJ whole genome shotgun (WGS) entry which is preliminary data.</text>
</comment>
<proteinExistence type="predicted"/>
<feature type="compositionally biased region" description="Basic and acidic residues" evidence="1">
    <location>
        <begin position="62"/>
        <end position="85"/>
    </location>
</feature>
<sequence length="303" mass="34074">MKSTITNTSRPFNTINASSNTINNNTIINNYHIYDANSVTIITRDSSKDGKGEKGPINQIIDRTDNSTKDSEGKEHKTGDPAKDCEGIQNHSTFYPLLVFLGIGIGAILQSQLTEEQSPKSEPGSGERKEDEKGWRGLLRKILSIFRKAVKQFDFKSILTKGYERVLSTIFAGRGCTWFFVPSEYEPFFSINLHEDESDVLNKNETQRVVVGSEGGYCLISFGADLEEAVGVVDSSIIDKHFTGHDILFSQEKDGYYYLVSNDDEVDHNILNDKLRKDGIEVVDTILLDDCRQLMRNIMILQK</sequence>
<dbReference type="Proteomes" id="UP001431209">
    <property type="component" value="Unassembled WGS sequence"/>
</dbReference>
<protein>
    <submittedName>
        <fullName evidence="2">Uncharacterized protein</fullName>
    </submittedName>
</protein>
<dbReference type="EMBL" id="JAOPGA020001743">
    <property type="protein sequence ID" value="KAL0491008.1"/>
    <property type="molecule type" value="Genomic_DNA"/>
</dbReference>
<keyword evidence="3" id="KW-1185">Reference proteome</keyword>
<evidence type="ECO:0000256" key="1">
    <source>
        <dbReference type="SAM" id="MobiDB-lite"/>
    </source>
</evidence>
<name>A0AAW2ZNK3_9EUKA</name>